<name>A0A8K0EMI1_BRALA</name>
<dbReference type="EC" id="3.6.1.7" evidence="2 5"/>
<keyword evidence="9" id="KW-1185">Reference proteome</keyword>
<proteinExistence type="inferred from homology"/>
<dbReference type="SUPFAM" id="SSF54975">
    <property type="entry name" value="Acylphosphatase/BLUF domain-like"/>
    <property type="match status" value="1"/>
</dbReference>
<dbReference type="Gene3D" id="3.30.70.100">
    <property type="match status" value="1"/>
</dbReference>
<dbReference type="InterPro" id="IPR017968">
    <property type="entry name" value="Acylphosphatase_CS"/>
</dbReference>
<comment type="catalytic activity">
    <reaction evidence="4 5">
        <text>an acyl phosphate + H2O = a carboxylate + phosphate + H(+)</text>
        <dbReference type="Rhea" id="RHEA:14965"/>
        <dbReference type="ChEBI" id="CHEBI:15377"/>
        <dbReference type="ChEBI" id="CHEBI:15378"/>
        <dbReference type="ChEBI" id="CHEBI:29067"/>
        <dbReference type="ChEBI" id="CHEBI:43474"/>
        <dbReference type="ChEBI" id="CHEBI:59918"/>
        <dbReference type="EC" id="3.6.1.7"/>
    </reaction>
</comment>
<evidence type="ECO:0000259" key="7">
    <source>
        <dbReference type="PROSITE" id="PS51160"/>
    </source>
</evidence>
<dbReference type="PROSITE" id="PS00150">
    <property type="entry name" value="ACYLPHOSPHATASE_1"/>
    <property type="match status" value="1"/>
</dbReference>
<dbReference type="EMBL" id="OV696689">
    <property type="protein sequence ID" value="CAH1261538.1"/>
    <property type="molecule type" value="Genomic_DNA"/>
</dbReference>
<dbReference type="InterPro" id="IPR001792">
    <property type="entry name" value="Acylphosphatase-like_dom"/>
</dbReference>
<feature type="active site" evidence="5">
    <location>
        <position position="42"/>
    </location>
</feature>
<dbReference type="OrthoDB" id="7961613at2759"/>
<feature type="active site" evidence="5">
    <location>
        <position position="24"/>
    </location>
</feature>
<evidence type="ECO:0000256" key="3">
    <source>
        <dbReference type="ARBA" id="ARBA00022801"/>
    </source>
</evidence>
<dbReference type="InterPro" id="IPR020456">
    <property type="entry name" value="Acylphosphatase"/>
</dbReference>
<evidence type="ECO:0000313" key="9">
    <source>
        <dbReference type="Proteomes" id="UP000838412"/>
    </source>
</evidence>
<organism evidence="8 9">
    <name type="scientific">Branchiostoma lanceolatum</name>
    <name type="common">Common lancelet</name>
    <name type="synonym">Amphioxus lanceolatum</name>
    <dbReference type="NCBI Taxonomy" id="7740"/>
    <lineage>
        <taxon>Eukaryota</taxon>
        <taxon>Metazoa</taxon>
        <taxon>Chordata</taxon>
        <taxon>Cephalochordata</taxon>
        <taxon>Leptocardii</taxon>
        <taxon>Amphioxiformes</taxon>
        <taxon>Branchiostomatidae</taxon>
        <taxon>Branchiostoma</taxon>
    </lineage>
</organism>
<keyword evidence="3 5" id="KW-0378">Hydrolase</keyword>
<accession>A0A8K0EMI1</accession>
<evidence type="ECO:0000256" key="4">
    <source>
        <dbReference type="ARBA" id="ARBA00047645"/>
    </source>
</evidence>
<comment type="similarity">
    <text evidence="1 6">Belongs to the acylphosphatase family.</text>
</comment>
<protein>
    <recommendedName>
        <fullName evidence="2 5">acylphosphatase</fullName>
        <ecNumber evidence="2 5">3.6.1.7</ecNumber>
    </recommendedName>
</protein>
<dbReference type="Proteomes" id="UP000838412">
    <property type="component" value="Chromosome 4"/>
</dbReference>
<reference evidence="8" key="1">
    <citation type="submission" date="2022-01" db="EMBL/GenBank/DDBJ databases">
        <authorList>
            <person name="Braso-Vives M."/>
        </authorList>
    </citation>
    <scope>NUCLEOTIDE SEQUENCE</scope>
</reference>
<evidence type="ECO:0000313" key="8">
    <source>
        <dbReference type="EMBL" id="CAH1261538.1"/>
    </source>
</evidence>
<dbReference type="PROSITE" id="PS51160">
    <property type="entry name" value="ACYLPHOSPHATASE_3"/>
    <property type="match status" value="1"/>
</dbReference>
<evidence type="ECO:0000256" key="2">
    <source>
        <dbReference type="ARBA" id="ARBA00012150"/>
    </source>
</evidence>
<dbReference type="Pfam" id="PF00708">
    <property type="entry name" value="Acylphosphatase"/>
    <property type="match status" value="1"/>
</dbReference>
<gene>
    <name evidence="8" type="primary">ACYP1</name>
    <name evidence="8" type="ORF">BLAG_LOCUS16935</name>
</gene>
<evidence type="ECO:0000256" key="5">
    <source>
        <dbReference type="PROSITE-ProRule" id="PRU00520"/>
    </source>
</evidence>
<evidence type="ECO:0000256" key="1">
    <source>
        <dbReference type="ARBA" id="ARBA00005614"/>
    </source>
</evidence>
<dbReference type="InterPro" id="IPR036046">
    <property type="entry name" value="Acylphosphatase-like_dom_sf"/>
</dbReference>
<dbReference type="PRINTS" id="PR00112">
    <property type="entry name" value="ACYLPHPHTASE"/>
</dbReference>
<dbReference type="AlphaFoldDB" id="A0A8K0EMI1"/>
<dbReference type="GO" id="GO:0003998">
    <property type="term" value="F:acylphosphatase activity"/>
    <property type="evidence" value="ECO:0007669"/>
    <property type="project" value="UniProtKB-EC"/>
</dbReference>
<dbReference type="PANTHER" id="PTHR10029">
    <property type="entry name" value="ACYLPHOSPHATASE"/>
    <property type="match status" value="1"/>
</dbReference>
<dbReference type="PANTHER" id="PTHR10029:SF3">
    <property type="entry name" value="ACYLPHOSPHATASE-RELATED"/>
    <property type="match status" value="1"/>
</dbReference>
<sequence length="107" mass="12110">MAASGRLVSVDYEVFGKVQGVFFRKNTKRTADKLGLVGWVKNEVKPRPGQAVLRTVVGQVQGEESKVSVMKKWLRETGSPKSKIKDAHFRNESIIDRLEFSSFDIRK</sequence>
<feature type="domain" description="Acylphosphatase-like" evidence="7">
    <location>
        <begin position="9"/>
        <end position="107"/>
    </location>
</feature>
<dbReference type="FunFam" id="3.30.70.100:FF:000011">
    <property type="entry name" value="Acylphosphatase"/>
    <property type="match status" value="1"/>
</dbReference>
<evidence type="ECO:0000256" key="6">
    <source>
        <dbReference type="RuleBase" id="RU004168"/>
    </source>
</evidence>